<dbReference type="GO" id="GO:0045881">
    <property type="term" value="P:positive regulation of sporulation resulting in formation of a cellular spore"/>
    <property type="evidence" value="ECO:0007669"/>
    <property type="project" value="TreeGrafter"/>
</dbReference>
<dbReference type="InterPro" id="IPR057240">
    <property type="entry name" value="ParB_dimer_C"/>
</dbReference>
<dbReference type="SMART" id="SM00470">
    <property type="entry name" value="ParB"/>
    <property type="match status" value="1"/>
</dbReference>
<dbReference type="EMBL" id="BMYJ01000003">
    <property type="protein sequence ID" value="GHC51651.1"/>
    <property type="molecule type" value="Genomic_DNA"/>
</dbReference>
<dbReference type="InterPro" id="IPR004437">
    <property type="entry name" value="ParB/RepB/Spo0J"/>
</dbReference>
<evidence type="ECO:0000256" key="5">
    <source>
        <dbReference type="SAM" id="MobiDB-lite"/>
    </source>
</evidence>
<dbReference type="NCBIfam" id="TIGR00180">
    <property type="entry name" value="parB_part"/>
    <property type="match status" value="1"/>
</dbReference>
<evidence type="ECO:0000259" key="6">
    <source>
        <dbReference type="SMART" id="SM00470"/>
    </source>
</evidence>
<proteinExistence type="inferred from homology"/>
<evidence type="ECO:0000256" key="2">
    <source>
        <dbReference type="ARBA" id="ARBA00022829"/>
    </source>
</evidence>
<gene>
    <name evidence="7" type="primary">spo0J</name>
    <name evidence="7" type="ORF">GCM10007315_12610</name>
</gene>
<dbReference type="PANTHER" id="PTHR33375">
    <property type="entry name" value="CHROMOSOME-PARTITIONING PROTEIN PARB-RELATED"/>
    <property type="match status" value="1"/>
</dbReference>
<dbReference type="GO" id="GO:0007059">
    <property type="term" value="P:chromosome segregation"/>
    <property type="evidence" value="ECO:0007669"/>
    <property type="project" value="UniProtKB-KW"/>
</dbReference>
<feature type="region of interest" description="Disordered" evidence="5">
    <location>
        <begin position="218"/>
        <end position="237"/>
    </location>
</feature>
<accession>A0A918TKG5</accession>
<organism evidence="7 8">
    <name type="scientific">Neogemmobacter tilapiae</name>
    <dbReference type="NCBI Taxonomy" id="875041"/>
    <lineage>
        <taxon>Bacteria</taxon>
        <taxon>Pseudomonadati</taxon>
        <taxon>Pseudomonadota</taxon>
        <taxon>Alphaproteobacteria</taxon>
        <taxon>Rhodobacterales</taxon>
        <taxon>Paracoccaceae</taxon>
        <taxon>Neogemmobacter</taxon>
    </lineage>
</organism>
<dbReference type="PANTHER" id="PTHR33375:SF1">
    <property type="entry name" value="CHROMOSOME-PARTITIONING PROTEIN PARB-RELATED"/>
    <property type="match status" value="1"/>
</dbReference>
<dbReference type="InterPro" id="IPR041468">
    <property type="entry name" value="HTH_ParB/Spo0J"/>
</dbReference>
<comment type="function">
    <text evidence="4">Involved in chromosome partition. Localize to both poles of the predivisional cell following completion of DNA replication. Binds to the DNA origin of replication.</text>
</comment>
<reference evidence="7" key="1">
    <citation type="journal article" date="2014" name="Int. J. Syst. Evol. Microbiol.">
        <title>Complete genome sequence of Corynebacterium casei LMG S-19264T (=DSM 44701T), isolated from a smear-ripened cheese.</title>
        <authorList>
            <consortium name="US DOE Joint Genome Institute (JGI-PGF)"/>
            <person name="Walter F."/>
            <person name="Albersmeier A."/>
            <person name="Kalinowski J."/>
            <person name="Ruckert C."/>
        </authorList>
    </citation>
    <scope>NUCLEOTIDE SEQUENCE</scope>
    <source>
        <strain evidence="7">KCTC 23310</strain>
    </source>
</reference>
<evidence type="ECO:0000313" key="7">
    <source>
        <dbReference type="EMBL" id="GHC51651.1"/>
    </source>
</evidence>
<dbReference type="CDD" id="cd16393">
    <property type="entry name" value="SPO0J_N"/>
    <property type="match status" value="1"/>
</dbReference>
<reference evidence="7" key="2">
    <citation type="submission" date="2020-09" db="EMBL/GenBank/DDBJ databases">
        <authorList>
            <person name="Sun Q."/>
            <person name="Kim S."/>
        </authorList>
    </citation>
    <scope>NUCLEOTIDE SEQUENCE</scope>
    <source>
        <strain evidence="7">KCTC 23310</strain>
    </source>
</reference>
<evidence type="ECO:0000256" key="4">
    <source>
        <dbReference type="ARBA" id="ARBA00025472"/>
    </source>
</evidence>
<dbReference type="RefSeq" id="WP_189410774.1">
    <property type="nucleotide sequence ID" value="NZ_BMYJ01000003.1"/>
</dbReference>
<keyword evidence="3 7" id="KW-0238">DNA-binding</keyword>
<dbReference type="Pfam" id="PF17762">
    <property type="entry name" value="HTH_ParB"/>
    <property type="match status" value="1"/>
</dbReference>
<dbReference type="Gene3D" id="3.90.1530.30">
    <property type="match status" value="1"/>
</dbReference>
<keyword evidence="8" id="KW-1185">Reference proteome</keyword>
<dbReference type="InterPro" id="IPR036086">
    <property type="entry name" value="ParB/Sulfiredoxin_sf"/>
</dbReference>
<feature type="region of interest" description="Disordered" evidence="5">
    <location>
        <begin position="1"/>
        <end position="35"/>
    </location>
</feature>
<comment type="caution">
    <text evidence="7">The sequence shown here is derived from an EMBL/GenBank/DDBJ whole genome shotgun (WGS) entry which is preliminary data.</text>
</comment>
<dbReference type="InterPro" id="IPR003115">
    <property type="entry name" value="ParB_N"/>
</dbReference>
<dbReference type="FunFam" id="3.90.1530.30:FF:000001">
    <property type="entry name" value="Chromosome partitioning protein ParB"/>
    <property type="match status" value="1"/>
</dbReference>
<dbReference type="Pfam" id="PF23552">
    <property type="entry name" value="ParB_C"/>
    <property type="match status" value="1"/>
</dbReference>
<name>A0A918TKG5_9RHOB</name>
<evidence type="ECO:0000256" key="3">
    <source>
        <dbReference type="ARBA" id="ARBA00023125"/>
    </source>
</evidence>
<evidence type="ECO:0000313" key="8">
    <source>
        <dbReference type="Proteomes" id="UP000638981"/>
    </source>
</evidence>
<dbReference type="FunFam" id="1.10.10.2830:FF:000001">
    <property type="entry name" value="Chromosome partitioning protein ParB"/>
    <property type="match status" value="1"/>
</dbReference>
<dbReference type="Pfam" id="PF02195">
    <property type="entry name" value="ParB_N"/>
    <property type="match status" value="1"/>
</dbReference>
<protein>
    <submittedName>
        <fullName evidence="7">Chromosome segregation DNA-binding protein</fullName>
    </submittedName>
</protein>
<keyword evidence="2" id="KW-0159">Chromosome partition</keyword>
<sequence length="299" mass="33248">MSKQPERRGLGRGLSALMADMNPETPVEQRRSVTLLPVEKLQPNPRQPRRTFAPEALEELASSIRQKGVLQPIIVRAISGSDIYEIVAGERRWRASQIAQLHEVPVLVRAFDDDEVLQVAIIENIQRADLNPLEEANAYKQLMERFGHTQERVAEALSKSRSHIANLLRLLNLPGDVQEFLRSGKLTAGHARALITSENPSQLARQVIDRGLSVRETEKLAKGSGGQEKPRHPGLSKHFEKDADTRAIEADISANLGMGVTITHEPGGEKGTLSIRYNTLDDLDMLCRVLSVMRRDATI</sequence>
<dbReference type="Proteomes" id="UP000638981">
    <property type="component" value="Unassembled WGS sequence"/>
</dbReference>
<comment type="similarity">
    <text evidence="1">Belongs to the ParB family.</text>
</comment>
<dbReference type="InterPro" id="IPR050336">
    <property type="entry name" value="Chromosome_partition/occlusion"/>
</dbReference>
<dbReference type="AlphaFoldDB" id="A0A918TKG5"/>
<feature type="domain" description="ParB-like N-terminal" evidence="6">
    <location>
        <begin position="34"/>
        <end position="125"/>
    </location>
</feature>
<evidence type="ECO:0000256" key="1">
    <source>
        <dbReference type="ARBA" id="ARBA00006295"/>
    </source>
</evidence>
<dbReference type="GO" id="GO:0003677">
    <property type="term" value="F:DNA binding"/>
    <property type="evidence" value="ECO:0007669"/>
    <property type="project" value="UniProtKB-KW"/>
</dbReference>
<dbReference type="Gene3D" id="1.10.10.2830">
    <property type="match status" value="1"/>
</dbReference>
<dbReference type="SUPFAM" id="SSF110849">
    <property type="entry name" value="ParB/Sulfiredoxin"/>
    <property type="match status" value="1"/>
</dbReference>
<dbReference type="GO" id="GO:0005694">
    <property type="term" value="C:chromosome"/>
    <property type="evidence" value="ECO:0007669"/>
    <property type="project" value="TreeGrafter"/>
</dbReference>